<dbReference type="PRINTS" id="PR00455">
    <property type="entry name" value="HTHTETR"/>
</dbReference>
<reference evidence="5 6" key="1">
    <citation type="submission" date="2017-08" db="EMBL/GenBank/DDBJ databases">
        <title>Complete Genome Sequence of Bacillus kochii Oregon-R-modENCODE STRAIN BDGP4, isolated from Drosophila melanogaster gut.</title>
        <authorList>
            <person name="Wan K.H."/>
            <person name="Yu C."/>
            <person name="Park S."/>
            <person name="Hammonds A.S."/>
            <person name="Booth B.W."/>
            <person name="Celniker S.E."/>
        </authorList>
    </citation>
    <scope>NUCLEOTIDE SEQUENCE [LARGE SCALE GENOMIC DNA]</scope>
    <source>
        <strain evidence="5 6">BDGP4</strain>
    </source>
</reference>
<dbReference type="PANTHER" id="PTHR43479:SF11">
    <property type="entry name" value="ACREF_ENVCD OPERON REPRESSOR-RELATED"/>
    <property type="match status" value="1"/>
</dbReference>
<evidence type="ECO:0000259" key="4">
    <source>
        <dbReference type="PROSITE" id="PS50977"/>
    </source>
</evidence>
<protein>
    <submittedName>
        <fullName evidence="5">TetR family transcriptional regulator</fullName>
    </submittedName>
</protein>
<dbReference type="InterPro" id="IPR023772">
    <property type="entry name" value="DNA-bd_HTH_TetR-type_CS"/>
</dbReference>
<dbReference type="Pfam" id="PF17932">
    <property type="entry name" value="TetR_C_24"/>
    <property type="match status" value="1"/>
</dbReference>
<dbReference type="OrthoDB" id="9814200at2"/>
<dbReference type="AlphaFoldDB" id="A0A248TP01"/>
<dbReference type="SUPFAM" id="SSF48498">
    <property type="entry name" value="Tetracyclin repressor-like, C-terminal domain"/>
    <property type="match status" value="1"/>
</dbReference>
<keyword evidence="1" id="KW-0678">Repressor</keyword>
<proteinExistence type="predicted"/>
<dbReference type="EMBL" id="CP022983">
    <property type="protein sequence ID" value="ASV69865.1"/>
    <property type="molecule type" value="Genomic_DNA"/>
</dbReference>
<evidence type="ECO:0000256" key="2">
    <source>
        <dbReference type="ARBA" id="ARBA00023125"/>
    </source>
</evidence>
<organism evidence="5 6">
    <name type="scientific">Cytobacillus kochii</name>
    <dbReference type="NCBI Taxonomy" id="859143"/>
    <lineage>
        <taxon>Bacteria</taxon>
        <taxon>Bacillati</taxon>
        <taxon>Bacillota</taxon>
        <taxon>Bacilli</taxon>
        <taxon>Bacillales</taxon>
        <taxon>Bacillaceae</taxon>
        <taxon>Cytobacillus</taxon>
    </lineage>
</organism>
<dbReference type="PROSITE" id="PS01081">
    <property type="entry name" value="HTH_TETR_1"/>
    <property type="match status" value="1"/>
</dbReference>
<evidence type="ECO:0000256" key="3">
    <source>
        <dbReference type="PROSITE-ProRule" id="PRU00335"/>
    </source>
</evidence>
<evidence type="ECO:0000313" key="6">
    <source>
        <dbReference type="Proteomes" id="UP000215137"/>
    </source>
</evidence>
<dbReference type="Gene3D" id="1.10.10.60">
    <property type="entry name" value="Homeodomain-like"/>
    <property type="match status" value="1"/>
</dbReference>
<keyword evidence="6" id="KW-1185">Reference proteome</keyword>
<dbReference type="KEGG" id="bko:CKF48_22660"/>
<evidence type="ECO:0000256" key="1">
    <source>
        <dbReference type="ARBA" id="ARBA00022491"/>
    </source>
</evidence>
<feature type="DNA-binding region" description="H-T-H motif" evidence="3">
    <location>
        <begin position="22"/>
        <end position="41"/>
    </location>
</feature>
<dbReference type="PANTHER" id="PTHR43479">
    <property type="entry name" value="ACREF/ENVCD OPERON REPRESSOR-RELATED"/>
    <property type="match status" value="1"/>
</dbReference>
<sequence length="194" mass="23279">MKNQILKKSIDLFDDKGFKETTIQDIVDQLDVTKGTFYYYFNSKQEVLRDIHLEYIEGLLQEQEEILQNQTLSNKEKLYENIYLTLSKIDTQGKEARIVHRELRHLHEDHVKQIKLKRKEYRLNFEKIIDEGKKTREFSNHIRTDILAFGFLGMTNYSYYWFRTDGELTDKELARFYTEIILKGIEEVPVKEGI</sequence>
<dbReference type="PROSITE" id="PS50977">
    <property type="entry name" value="HTH_TETR_2"/>
    <property type="match status" value="1"/>
</dbReference>
<accession>A0A248TP01</accession>
<dbReference type="InterPro" id="IPR036271">
    <property type="entry name" value="Tet_transcr_reg_TetR-rel_C_sf"/>
</dbReference>
<dbReference type="Pfam" id="PF00440">
    <property type="entry name" value="TetR_N"/>
    <property type="match status" value="1"/>
</dbReference>
<dbReference type="InterPro" id="IPR050624">
    <property type="entry name" value="HTH-type_Tx_Regulator"/>
</dbReference>
<feature type="domain" description="HTH tetR-type" evidence="4">
    <location>
        <begin position="1"/>
        <end position="59"/>
    </location>
</feature>
<gene>
    <name evidence="5" type="ORF">CKF48_22660</name>
</gene>
<dbReference type="GO" id="GO:0003677">
    <property type="term" value="F:DNA binding"/>
    <property type="evidence" value="ECO:0007669"/>
    <property type="project" value="UniProtKB-UniRule"/>
</dbReference>
<dbReference type="InterPro" id="IPR001647">
    <property type="entry name" value="HTH_TetR"/>
</dbReference>
<dbReference type="Proteomes" id="UP000215137">
    <property type="component" value="Chromosome"/>
</dbReference>
<dbReference type="SUPFAM" id="SSF46689">
    <property type="entry name" value="Homeodomain-like"/>
    <property type="match status" value="1"/>
</dbReference>
<keyword evidence="2 3" id="KW-0238">DNA-binding</keyword>
<dbReference type="InterPro" id="IPR041490">
    <property type="entry name" value="KstR2_TetR_C"/>
</dbReference>
<dbReference type="RefSeq" id="WP_095373429.1">
    <property type="nucleotide sequence ID" value="NZ_CP022983.1"/>
</dbReference>
<name>A0A248TP01_9BACI</name>
<dbReference type="Gene3D" id="1.10.357.10">
    <property type="entry name" value="Tetracycline Repressor, domain 2"/>
    <property type="match status" value="1"/>
</dbReference>
<dbReference type="InterPro" id="IPR009057">
    <property type="entry name" value="Homeodomain-like_sf"/>
</dbReference>
<evidence type="ECO:0000313" key="5">
    <source>
        <dbReference type="EMBL" id="ASV69865.1"/>
    </source>
</evidence>